<keyword evidence="1" id="KW-0539">Nucleus</keyword>
<dbReference type="Proteomes" id="UP000481861">
    <property type="component" value="Unassembled WGS sequence"/>
</dbReference>
<gene>
    <name evidence="3" type="ORF">BDV95DRAFT_208403</name>
</gene>
<sequence length="433" mass="49462">MRFTSSRSRPQARLPFLVASGLMATIARFQVLSLQGRDSRLRDYKHRKAHSKVRSGCVACRTKRVKCDEIKPACRRCQRNGRCCMYSLPRETDIPRISAVTVVPYDCPSARHGTSSTHLIQHMQREWPEIFLFGRNETLVSLFQANDLVRHTMLAVVACHIRHLSPRTVQHRIAEHFQQSLALEEYQRALNIRYSLDQDGVHALVFSAGLLNMVAYSLPGSDYDAAVLDPLTSWVFSERQDRLNWLALQAGLKPLLVSLSAHASSGIDFLGTIFFGPNKKTWALTRMGDQALQLPPLWSRAFNLASPNQPPGCDVQTNSTDEILRLPLLVLTQLRQLDAAGPHTLAQLQFMGKVDARFQKMLFERDERALWIYGYWFGLVCRYGGSWWCRERAMRDYRAIRIWLGGLCLGERPGEEGRLWRAMLEEYDAAPFL</sequence>
<dbReference type="GO" id="GO:0008270">
    <property type="term" value="F:zinc ion binding"/>
    <property type="evidence" value="ECO:0007669"/>
    <property type="project" value="InterPro"/>
</dbReference>
<dbReference type="CDD" id="cd00067">
    <property type="entry name" value="GAL4"/>
    <property type="match status" value="1"/>
</dbReference>
<comment type="caution">
    <text evidence="3">The sequence shown here is derived from an EMBL/GenBank/DDBJ whole genome shotgun (WGS) entry which is preliminary data.</text>
</comment>
<dbReference type="SMART" id="SM00066">
    <property type="entry name" value="GAL4"/>
    <property type="match status" value="1"/>
</dbReference>
<dbReference type="InterPro" id="IPR036864">
    <property type="entry name" value="Zn2-C6_fun-type_DNA-bd_sf"/>
</dbReference>
<dbReference type="EMBL" id="JAADJZ010000028">
    <property type="protein sequence ID" value="KAF2866328.1"/>
    <property type="molecule type" value="Genomic_DNA"/>
</dbReference>
<keyword evidence="4" id="KW-1185">Reference proteome</keyword>
<dbReference type="Pfam" id="PF00172">
    <property type="entry name" value="Zn_clus"/>
    <property type="match status" value="1"/>
</dbReference>
<dbReference type="OrthoDB" id="416217at2759"/>
<dbReference type="InterPro" id="IPR001138">
    <property type="entry name" value="Zn2Cys6_DnaBD"/>
</dbReference>
<dbReference type="Gene3D" id="4.10.240.10">
    <property type="entry name" value="Zn(2)-C6 fungal-type DNA-binding domain"/>
    <property type="match status" value="1"/>
</dbReference>
<evidence type="ECO:0000256" key="1">
    <source>
        <dbReference type="ARBA" id="ARBA00023242"/>
    </source>
</evidence>
<organism evidence="3 4">
    <name type="scientific">Massariosphaeria phaeospora</name>
    <dbReference type="NCBI Taxonomy" id="100035"/>
    <lineage>
        <taxon>Eukaryota</taxon>
        <taxon>Fungi</taxon>
        <taxon>Dikarya</taxon>
        <taxon>Ascomycota</taxon>
        <taxon>Pezizomycotina</taxon>
        <taxon>Dothideomycetes</taxon>
        <taxon>Pleosporomycetidae</taxon>
        <taxon>Pleosporales</taxon>
        <taxon>Pleosporales incertae sedis</taxon>
        <taxon>Massariosphaeria</taxon>
    </lineage>
</organism>
<dbReference type="PROSITE" id="PS50048">
    <property type="entry name" value="ZN2_CY6_FUNGAL_2"/>
    <property type="match status" value="1"/>
</dbReference>
<protein>
    <recommendedName>
        <fullName evidence="2">Zn(2)-C6 fungal-type domain-containing protein</fullName>
    </recommendedName>
</protein>
<dbReference type="SUPFAM" id="SSF57701">
    <property type="entry name" value="Zn2/Cys6 DNA-binding domain"/>
    <property type="match status" value="1"/>
</dbReference>
<evidence type="ECO:0000259" key="2">
    <source>
        <dbReference type="PROSITE" id="PS50048"/>
    </source>
</evidence>
<proteinExistence type="predicted"/>
<dbReference type="PANTHER" id="PTHR47784">
    <property type="entry name" value="STEROL UPTAKE CONTROL PROTEIN 2"/>
    <property type="match status" value="1"/>
</dbReference>
<dbReference type="GO" id="GO:0001228">
    <property type="term" value="F:DNA-binding transcription activator activity, RNA polymerase II-specific"/>
    <property type="evidence" value="ECO:0007669"/>
    <property type="project" value="TreeGrafter"/>
</dbReference>
<dbReference type="AlphaFoldDB" id="A0A7C8HZJ0"/>
<dbReference type="PRINTS" id="PR00755">
    <property type="entry name" value="AFLATOXINBRP"/>
</dbReference>
<reference evidence="3 4" key="1">
    <citation type="submission" date="2020-01" db="EMBL/GenBank/DDBJ databases">
        <authorList>
            <consortium name="DOE Joint Genome Institute"/>
            <person name="Haridas S."/>
            <person name="Albert R."/>
            <person name="Binder M."/>
            <person name="Bloem J."/>
            <person name="Labutti K."/>
            <person name="Salamov A."/>
            <person name="Andreopoulos B."/>
            <person name="Baker S.E."/>
            <person name="Barry K."/>
            <person name="Bills G."/>
            <person name="Bluhm B.H."/>
            <person name="Cannon C."/>
            <person name="Castanera R."/>
            <person name="Culley D.E."/>
            <person name="Daum C."/>
            <person name="Ezra D."/>
            <person name="Gonzalez J.B."/>
            <person name="Henrissat B."/>
            <person name="Kuo A."/>
            <person name="Liang C."/>
            <person name="Lipzen A."/>
            <person name="Lutzoni F."/>
            <person name="Magnuson J."/>
            <person name="Mondo S."/>
            <person name="Nolan M."/>
            <person name="Ohm R."/>
            <person name="Pangilinan J."/>
            <person name="Park H.-J.H."/>
            <person name="Ramirez L."/>
            <person name="Alfaro M."/>
            <person name="Sun H."/>
            <person name="Tritt A."/>
            <person name="Yoshinaga Y."/>
            <person name="Zwiers L.-H.L."/>
            <person name="Turgeon B.G."/>
            <person name="Goodwin S.B."/>
            <person name="Spatafora J.W."/>
            <person name="Crous P.W."/>
            <person name="Grigoriev I.V."/>
        </authorList>
    </citation>
    <scope>NUCLEOTIDE SEQUENCE [LARGE SCALE GENOMIC DNA]</scope>
    <source>
        <strain evidence="3 4">CBS 611.86</strain>
    </source>
</reference>
<accession>A0A7C8HZJ0</accession>
<name>A0A7C8HZJ0_9PLEO</name>
<feature type="domain" description="Zn(2)-C6 fungal-type" evidence="2">
    <location>
        <begin position="56"/>
        <end position="86"/>
    </location>
</feature>
<dbReference type="PANTHER" id="PTHR47784:SF9">
    <property type="entry name" value="ZN(II)2CYS6 TRANSCRIPTION FACTOR (EUROFUNG)"/>
    <property type="match status" value="1"/>
</dbReference>
<dbReference type="InterPro" id="IPR053157">
    <property type="entry name" value="Sterol_Uptake_Regulator"/>
</dbReference>
<evidence type="ECO:0000313" key="3">
    <source>
        <dbReference type="EMBL" id="KAF2866328.1"/>
    </source>
</evidence>
<dbReference type="PROSITE" id="PS00463">
    <property type="entry name" value="ZN2_CY6_FUNGAL_1"/>
    <property type="match status" value="1"/>
</dbReference>
<evidence type="ECO:0000313" key="4">
    <source>
        <dbReference type="Proteomes" id="UP000481861"/>
    </source>
</evidence>